<reference evidence="1" key="1">
    <citation type="submission" date="2020-11" db="EMBL/GenBank/DDBJ databases">
        <authorList>
            <consortium name="DOE Joint Genome Institute"/>
            <person name="Ahrendt S."/>
            <person name="Riley R."/>
            <person name="Andreopoulos W."/>
            <person name="LaButti K."/>
            <person name="Pangilinan J."/>
            <person name="Ruiz-duenas F.J."/>
            <person name="Barrasa J.M."/>
            <person name="Sanchez-Garcia M."/>
            <person name="Camarero S."/>
            <person name="Miyauchi S."/>
            <person name="Serrano A."/>
            <person name="Linde D."/>
            <person name="Babiker R."/>
            <person name="Drula E."/>
            <person name="Ayuso-Fernandez I."/>
            <person name="Pacheco R."/>
            <person name="Padilla G."/>
            <person name="Ferreira P."/>
            <person name="Barriuso J."/>
            <person name="Kellner H."/>
            <person name="Castanera R."/>
            <person name="Alfaro M."/>
            <person name="Ramirez L."/>
            <person name="Pisabarro A.G."/>
            <person name="Kuo A."/>
            <person name="Tritt A."/>
            <person name="Lipzen A."/>
            <person name="He G."/>
            <person name="Yan M."/>
            <person name="Ng V."/>
            <person name="Cullen D."/>
            <person name="Martin F."/>
            <person name="Rosso M.-N."/>
            <person name="Henrissat B."/>
            <person name="Hibbett D."/>
            <person name="Martinez A.T."/>
            <person name="Grigoriev I.V."/>
        </authorList>
    </citation>
    <scope>NUCLEOTIDE SEQUENCE</scope>
    <source>
        <strain evidence="1">AH 44721</strain>
    </source>
</reference>
<protein>
    <submittedName>
        <fullName evidence="1">Uncharacterized protein</fullName>
    </submittedName>
</protein>
<sequence>MPHIHRCVTLHIDVTVSTSLPILPRHLPSQVPLLQHLSLDCELDLNMWERDEQKHIFLHAPLRFEGNSPNALEFEFRPSLKTLSIDGRNVQNIFAKGYTWLSEMYELSELKVSNYMPMVMSRRHPPTDNTADRHTCQKCETFPIPLLAALESCDQLAALTFESIFFEIDPVEENHPDEMYDLSSLYSIVMRDMEPVMINEIFRVVDHSSQSVAFVQCPRLNEVTLLFKFNPTLQLVYLEDNFDMASFLEGWECENLFITSCPSFSDTVLDMLAVQEGLLPNGRPHFPRCKLLTDLHLHYPDSYPPYTVGALKRFMEARGRGVDYSDEDWPYADVGAPLERLIITGNLPDLLEDDEVWFRSHLVKFQWGGDPDA</sequence>
<dbReference type="Proteomes" id="UP000724874">
    <property type="component" value="Unassembled WGS sequence"/>
</dbReference>
<comment type="caution">
    <text evidence="1">The sequence shown here is derived from an EMBL/GenBank/DDBJ whole genome shotgun (WGS) entry which is preliminary data.</text>
</comment>
<dbReference type="EMBL" id="JADNYJ010000224">
    <property type="protein sequence ID" value="KAF8873976.1"/>
    <property type="molecule type" value="Genomic_DNA"/>
</dbReference>
<accession>A0A9P5NBN9</accession>
<keyword evidence="2" id="KW-1185">Reference proteome</keyword>
<gene>
    <name evidence="1" type="ORF">CPB84DRAFT_1829483</name>
</gene>
<dbReference type="OrthoDB" id="3001771at2759"/>
<proteinExistence type="predicted"/>
<organism evidence="1 2">
    <name type="scientific">Gymnopilus junonius</name>
    <name type="common">Spectacular rustgill mushroom</name>
    <name type="synonym">Gymnopilus spectabilis subsp. junonius</name>
    <dbReference type="NCBI Taxonomy" id="109634"/>
    <lineage>
        <taxon>Eukaryota</taxon>
        <taxon>Fungi</taxon>
        <taxon>Dikarya</taxon>
        <taxon>Basidiomycota</taxon>
        <taxon>Agaricomycotina</taxon>
        <taxon>Agaricomycetes</taxon>
        <taxon>Agaricomycetidae</taxon>
        <taxon>Agaricales</taxon>
        <taxon>Agaricineae</taxon>
        <taxon>Hymenogastraceae</taxon>
        <taxon>Gymnopilus</taxon>
    </lineage>
</organism>
<evidence type="ECO:0000313" key="1">
    <source>
        <dbReference type="EMBL" id="KAF8873976.1"/>
    </source>
</evidence>
<evidence type="ECO:0000313" key="2">
    <source>
        <dbReference type="Proteomes" id="UP000724874"/>
    </source>
</evidence>
<dbReference type="AlphaFoldDB" id="A0A9P5NBN9"/>
<name>A0A9P5NBN9_GYMJU</name>